<evidence type="ECO:0000313" key="3">
    <source>
        <dbReference type="Proteomes" id="UP000027100"/>
    </source>
</evidence>
<gene>
    <name evidence="2" type="ORF">HPO_00300</name>
</gene>
<accession>A0A062VNT0</accession>
<evidence type="ECO:0000256" key="1">
    <source>
        <dbReference type="SAM" id="SignalP"/>
    </source>
</evidence>
<reference evidence="2 3" key="1">
    <citation type="journal article" date="2014" name="Antonie Van Leeuwenhoek">
        <title>Hyphomonas beringensis sp. nov. and Hyphomonas chukchiensis sp. nov., isolated from surface seawater of the Bering Sea and Chukchi Sea.</title>
        <authorList>
            <person name="Li C."/>
            <person name="Lai Q."/>
            <person name="Li G."/>
            <person name="Dong C."/>
            <person name="Wang J."/>
            <person name="Liao Y."/>
            <person name="Shao Z."/>
        </authorList>
    </citation>
    <scope>NUCLEOTIDE SEQUENCE [LARGE SCALE GENOMIC DNA]</scope>
    <source>
        <strain evidence="2 3">PS728</strain>
    </source>
</reference>
<protein>
    <recommendedName>
        <fullName evidence="4">Lipoprotein</fullName>
    </recommendedName>
</protein>
<proteinExistence type="predicted"/>
<dbReference type="AlphaFoldDB" id="A0A062VNT0"/>
<dbReference type="RefSeq" id="WP_035593086.1">
    <property type="nucleotide sequence ID" value="NZ_ARYM01000001.1"/>
</dbReference>
<sequence>MTRTFLAAALFAATLSLSGCGGQTGETDGQSITRASSGKDMASAYVKEMTRVADALDGVTDEASARAAAAEIRTAALGMKNLTEALEGSGMKQVEAAAALSARAQDIGAAQMRIMARMNELQQNNPELASLVGEEIDRLSD</sequence>
<dbReference type="PATRIC" id="fig|1280954.3.peg.64"/>
<keyword evidence="3" id="KW-1185">Reference proteome</keyword>
<dbReference type="EMBL" id="ARYM01000001">
    <property type="protein sequence ID" value="KDA00423.1"/>
    <property type="molecule type" value="Genomic_DNA"/>
</dbReference>
<keyword evidence="1" id="KW-0732">Signal</keyword>
<feature type="chain" id="PRO_5001619933" description="Lipoprotein" evidence="1">
    <location>
        <begin position="22"/>
        <end position="141"/>
    </location>
</feature>
<evidence type="ECO:0000313" key="2">
    <source>
        <dbReference type="EMBL" id="KDA00423.1"/>
    </source>
</evidence>
<dbReference type="PROSITE" id="PS51257">
    <property type="entry name" value="PROKAR_LIPOPROTEIN"/>
    <property type="match status" value="1"/>
</dbReference>
<feature type="signal peptide" evidence="1">
    <location>
        <begin position="1"/>
        <end position="21"/>
    </location>
</feature>
<dbReference type="Proteomes" id="UP000027100">
    <property type="component" value="Unassembled WGS sequence"/>
</dbReference>
<name>A0A062VNT0_9PROT</name>
<comment type="caution">
    <text evidence="2">The sequence shown here is derived from an EMBL/GenBank/DDBJ whole genome shotgun (WGS) entry which is preliminary data.</text>
</comment>
<organism evidence="2 3">
    <name type="scientific">Hyphomonas polymorpha PS728</name>
    <dbReference type="NCBI Taxonomy" id="1280954"/>
    <lineage>
        <taxon>Bacteria</taxon>
        <taxon>Pseudomonadati</taxon>
        <taxon>Pseudomonadota</taxon>
        <taxon>Alphaproteobacteria</taxon>
        <taxon>Hyphomonadales</taxon>
        <taxon>Hyphomonadaceae</taxon>
        <taxon>Hyphomonas</taxon>
    </lineage>
</organism>
<evidence type="ECO:0008006" key="4">
    <source>
        <dbReference type="Google" id="ProtNLM"/>
    </source>
</evidence>